<dbReference type="PRINTS" id="PR00047">
    <property type="entry name" value="STROIDFINGER"/>
</dbReference>
<reference evidence="11 12" key="1">
    <citation type="submission" date="2015-01" db="EMBL/GenBank/DDBJ databases">
        <title>Evolution of Trichinella species and genotypes.</title>
        <authorList>
            <person name="Korhonen P.K."/>
            <person name="Edoardo P."/>
            <person name="Giuseppe L.R."/>
            <person name="Gasser R.B."/>
        </authorList>
    </citation>
    <scope>NUCLEOTIDE SEQUENCE [LARGE SCALE GENOMIC DNA]</scope>
    <source>
        <strain evidence="11">ISS2496</strain>
    </source>
</reference>
<feature type="compositionally biased region" description="Low complexity" evidence="9">
    <location>
        <begin position="151"/>
        <end position="165"/>
    </location>
</feature>
<evidence type="ECO:0000256" key="5">
    <source>
        <dbReference type="ARBA" id="ARBA00023125"/>
    </source>
</evidence>
<comment type="caution">
    <text evidence="11">The sequence shown here is derived from an EMBL/GenBank/DDBJ whole genome shotgun (WGS) entry which is preliminary data.</text>
</comment>
<keyword evidence="4" id="KW-0805">Transcription regulation</keyword>
<organism evidence="11 12">
    <name type="scientific">Trichinella patagoniensis</name>
    <dbReference type="NCBI Taxonomy" id="990121"/>
    <lineage>
        <taxon>Eukaryota</taxon>
        <taxon>Metazoa</taxon>
        <taxon>Ecdysozoa</taxon>
        <taxon>Nematoda</taxon>
        <taxon>Enoplea</taxon>
        <taxon>Dorylaimia</taxon>
        <taxon>Trichinellida</taxon>
        <taxon>Trichinellidae</taxon>
        <taxon>Trichinella</taxon>
    </lineage>
</organism>
<dbReference type="GO" id="GO:0004879">
    <property type="term" value="F:nuclear receptor activity"/>
    <property type="evidence" value="ECO:0007669"/>
    <property type="project" value="TreeGrafter"/>
</dbReference>
<keyword evidence="12" id="KW-1185">Reference proteome</keyword>
<evidence type="ECO:0000256" key="9">
    <source>
        <dbReference type="SAM" id="MobiDB-lite"/>
    </source>
</evidence>
<keyword evidence="1" id="KW-0479">Metal-binding</keyword>
<dbReference type="InterPro" id="IPR050234">
    <property type="entry name" value="Nuclear_hormone_rcpt_NR1"/>
</dbReference>
<dbReference type="STRING" id="990121.A0A0V0ZGJ2"/>
<protein>
    <submittedName>
        <fullName evidence="11">Thyroid hormone receptor alpha</fullName>
    </submittedName>
</protein>
<evidence type="ECO:0000259" key="10">
    <source>
        <dbReference type="PROSITE" id="PS51030"/>
    </source>
</evidence>
<accession>A0A0V0ZGJ2</accession>
<feature type="region of interest" description="Disordered" evidence="9">
    <location>
        <begin position="144"/>
        <end position="165"/>
    </location>
</feature>
<dbReference type="InterPro" id="IPR013088">
    <property type="entry name" value="Znf_NHR/GATA"/>
</dbReference>
<dbReference type="PANTHER" id="PTHR24082">
    <property type="entry name" value="NUCLEAR HORMONE RECEPTOR"/>
    <property type="match status" value="1"/>
</dbReference>
<dbReference type="GO" id="GO:0000978">
    <property type="term" value="F:RNA polymerase II cis-regulatory region sequence-specific DNA binding"/>
    <property type="evidence" value="ECO:0007669"/>
    <property type="project" value="TreeGrafter"/>
</dbReference>
<dbReference type="Gene3D" id="3.30.50.10">
    <property type="entry name" value="Erythroid Transcription Factor GATA-1, subunit A"/>
    <property type="match status" value="1"/>
</dbReference>
<evidence type="ECO:0000256" key="1">
    <source>
        <dbReference type="ARBA" id="ARBA00022723"/>
    </source>
</evidence>
<name>A0A0V0ZGJ2_9BILA</name>
<sequence length="212" mass="24191">MIFQSITVNPVPVAGQTGRRTLMLRGDWGKRWKKSAFIHCHRLASTKSILLQEEESYNQLWKPAKDGNFLYEDDLMVQEELPLHQFSELASPERNPEEYAYASTRTFPDPLQSLYSSMEGVHPLKTNSAAPYPSVRSIKLHSLRQTTTQWDTRSSNTSDNTGNNNSADISQLTQFQNEQCIISGDCACHFHYSVVSCDSCKGFFRKTVQRNF</sequence>
<proteinExistence type="predicted"/>
<keyword evidence="3" id="KW-0862">Zinc</keyword>
<evidence type="ECO:0000256" key="6">
    <source>
        <dbReference type="ARBA" id="ARBA00023163"/>
    </source>
</evidence>
<dbReference type="GO" id="GO:0008270">
    <property type="term" value="F:zinc ion binding"/>
    <property type="evidence" value="ECO:0007669"/>
    <property type="project" value="UniProtKB-KW"/>
</dbReference>
<keyword evidence="7 11" id="KW-0675">Receptor</keyword>
<dbReference type="AlphaFoldDB" id="A0A0V0ZGJ2"/>
<keyword evidence="2" id="KW-0863">Zinc-finger</keyword>
<evidence type="ECO:0000256" key="2">
    <source>
        <dbReference type="ARBA" id="ARBA00022771"/>
    </source>
</evidence>
<dbReference type="InterPro" id="IPR001628">
    <property type="entry name" value="Znf_hrmn_rcpt"/>
</dbReference>
<dbReference type="Proteomes" id="UP000054783">
    <property type="component" value="Unassembled WGS sequence"/>
</dbReference>
<keyword evidence="8" id="KW-0539">Nucleus</keyword>
<dbReference type="PROSITE" id="PS51030">
    <property type="entry name" value="NUCLEAR_REC_DBD_2"/>
    <property type="match status" value="1"/>
</dbReference>
<dbReference type="GO" id="GO:0045944">
    <property type="term" value="P:positive regulation of transcription by RNA polymerase II"/>
    <property type="evidence" value="ECO:0007669"/>
    <property type="project" value="TreeGrafter"/>
</dbReference>
<keyword evidence="5" id="KW-0238">DNA-binding</keyword>
<evidence type="ECO:0000313" key="11">
    <source>
        <dbReference type="EMBL" id="KRY11525.1"/>
    </source>
</evidence>
<dbReference type="GO" id="GO:0000122">
    <property type="term" value="P:negative regulation of transcription by RNA polymerase II"/>
    <property type="evidence" value="ECO:0007669"/>
    <property type="project" value="TreeGrafter"/>
</dbReference>
<dbReference type="EMBL" id="JYDQ01000191">
    <property type="protein sequence ID" value="KRY11525.1"/>
    <property type="molecule type" value="Genomic_DNA"/>
</dbReference>
<evidence type="ECO:0000256" key="8">
    <source>
        <dbReference type="ARBA" id="ARBA00023242"/>
    </source>
</evidence>
<evidence type="ECO:0000256" key="3">
    <source>
        <dbReference type="ARBA" id="ARBA00022833"/>
    </source>
</evidence>
<dbReference type="PANTHER" id="PTHR24082:SF507">
    <property type="entry name" value="BILE ACID RECEPTOR-RELATED"/>
    <property type="match status" value="1"/>
</dbReference>
<feature type="domain" description="Nuclear receptor" evidence="10">
    <location>
        <begin position="177"/>
        <end position="212"/>
    </location>
</feature>
<dbReference type="SUPFAM" id="SSF57716">
    <property type="entry name" value="Glucocorticoid receptor-like (DNA-binding domain)"/>
    <property type="match status" value="1"/>
</dbReference>
<gene>
    <name evidence="11" type="primary">THRA</name>
    <name evidence="11" type="ORF">T12_2593</name>
</gene>
<dbReference type="Pfam" id="PF00105">
    <property type="entry name" value="zf-C4"/>
    <property type="match status" value="1"/>
</dbReference>
<evidence type="ECO:0000313" key="12">
    <source>
        <dbReference type="Proteomes" id="UP000054783"/>
    </source>
</evidence>
<evidence type="ECO:0000256" key="7">
    <source>
        <dbReference type="ARBA" id="ARBA00023170"/>
    </source>
</evidence>
<evidence type="ECO:0000256" key="4">
    <source>
        <dbReference type="ARBA" id="ARBA00023015"/>
    </source>
</evidence>
<dbReference type="GO" id="GO:0030154">
    <property type="term" value="P:cell differentiation"/>
    <property type="evidence" value="ECO:0007669"/>
    <property type="project" value="TreeGrafter"/>
</dbReference>
<keyword evidence="6" id="KW-0804">Transcription</keyword>